<keyword evidence="1" id="KW-0238">DNA-binding</keyword>
<reference evidence="4" key="1">
    <citation type="submission" date="2020-11" db="EMBL/GenBank/DDBJ databases">
        <title>Whole-genome analyses of Nonomuraea sp. K274.</title>
        <authorList>
            <person name="Veyisoglu A."/>
        </authorList>
    </citation>
    <scope>NUCLEOTIDE SEQUENCE</scope>
    <source>
        <strain evidence="4">K274</strain>
    </source>
</reference>
<evidence type="ECO:0000313" key="4">
    <source>
        <dbReference type="EMBL" id="MBF8187361.1"/>
    </source>
</evidence>
<accession>A0A931A6P6</accession>
<dbReference type="InterPro" id="IPR055370">
    <property type="entry name" value="Lsr2_DNA-bd"/>
</dbReference>
<keyword evidence="5" id="KW-1185">Reference proteome</keyword>
<dbReference type="RefSeq" id="WP_195896324.1">
    <property type="nucleotide sequence ID" value="NZ_JADOGI010000043.1"/>
</dbReference>
<dbReference type="AlphaFoldDB" id="A0A931A6P6"/>
<dbReference type="InterPro" id="IPR036625">
    <property type="entry name" value="E3-bd_dom_sf"/>
</dbReference>
<protein>
    <submittedName>
        <fullName evidence="4">Lsr2 family protein</fullName>
    </submittedName>
</protein>
<proteinExistence type="predicted"/>
<dbReference type="GO" id="GO:0003677">
    <property type="term" value="F:DNA binding"/>
    <property type="evidence" value="ECO:0007669"/>
    <property type="project" value="UniProtKB-KW"/>
</dbReference>
<gene>
    <name evidence="4" type="ORF">ITP53_16795</name>
</gene>
<dbReference type="Pfam" id="PF23359">
    <property type="entry name" value="Lsr2_DNA-bd"/>
    <property type="match status" value="1"/>
</dbReference>
<feature type="region of interest" description="Disordered" evidence="2">
    <location>
        <begin position="138"/>
        <end position="161"/>
    </location>
</feature>
<dbReference type="GO" id="GO:0016746">
    <property type="term" value="F:acyltransferase activity"/>
    <property type="evidence" value="ECO:0007669"/>
    <property type="project" value="InterPro"/>
</dbReference>
<organism evidence="4 5">
    <name type="scientific">Nonomuraea cypriaca</name>
    <dbReference type="NCBI Taxonomy" id="1187855"/>
    <lineage>
        <taxon>Bacteria</taxon>
        <taxon>Bacillati</taxon>
        <taxon>Actinomycetota</taxon>
        <taxon>Actinomycetes</taxon>
        <taxon>Streptosporangiales</taxon>
        <taxon>Streptosporangiaceae</taxon>
        <taxon>Nonomuraea</taxon>
    </lineage>
</organism>
<evidence type="ECO:0000313" key="5">
    <source>
        <dbReference type="Proteomes" id="UP000605361"/>
    </source>
</evidence>
<dbReference type="Proteomes" id="UP000605361">
    <property type="component" value="Unassembled WGS sequence"/>
</dbReference>
<name>A0A931A6P6_9ACTN</name>
<evidence type="ECO:0000259" key="3">
    <source>
        <dbReference type="Pfam" id="PF23359"/>
    </source>
</evidence>
<dbReference type="EMBL" id="JADOGI010000043">
    <property type="protein sequence ID" value="MBF8187361.1"/>
    <property type="molecule type" value="Genomic_DNA"/>
</dbReference>
<evidence type="ECO:0000256" key="2">
    <source>
        <dbReference type="SAM" id="MobiDB-lite"/>
    </source>
</evidence>
<feature type="domain" description="Lsr2 DNA-binding" evidence="3">
    <location>
        <begin position="165"/>
        <end position="196"/>
    </location>
</feature>
<sequence length="201" mass="21723">MTVDRLTPDAVKVLRMLAARKTTQEAAASVSWPRDRVVGLARAQKGWFLSAETDTVSDPGSPDGTVRLPDGVERAGQLTFEIALTKAEASNDPKLRRLAATARKTHDELMERLINQHQAAAVARDIEQLQQELQAKQARHRELTGRRQPGPRVAEPSAPAAKVKRAGIRAWAASQGLDCPAAGRIPKTVEAAYDEAHGGNA</sequence>
<dbReference type="Gene3D" id="4.10.320.10">
    <property type="entry name" value="E3-binding domain"/>
    <property type="match status" value="1"/>
</dbReference>
<comment type="caution">
    <text evidence="4">The sequence shown here is derived from an EMBL/GenBank/DDBJ whole genome shotgun (WGS) entry which is preliminary data.</text>
</comment>
<evidence type="ECO:0000256" key="1">
    <source>
        <dbReference type="ARBA" id="ARBA00023125"/>
    </source>
</evidence>